<dbReference type="Proteomes" id="UP001500449">
    <property type="component" value="Unassembled WGS sequence"/>
</dbReference>
<dbReference type="Gene3D" id="6.10.250.690">
    <property type="match status" value="1"/>
</dbReference>
<evidence type="ECO:0000256" key="4">
    <source>
        <dbReference type="ARBA" id="ARBA00023163"/>
    </source>
</evidence>
<dbReference type="InterPro" id="IPR001789">
    <property type="entry name" value="Sig_transdc_resp-reg_receiver"/>
</dbReference>
<dbReference type="InterPro" id="IPR001867">
    <property type="entry name" value="OmpR/PhoB-type_DNA-bd"/>
</dbReference>
<evidence type="ECO:0000259" key="7">
    <source>
        <dbReference type="PROSITE" id="PS50110"/>
    </source>
</evidence>
<reference evidence="9 10" key="1">
    <citation type="journal article" date="2019" name="Int. J. Syst. Evol. Microbiol.">
        <title>The Global Catalogue of Microorganisms (GCM) 10K type strain sequencing project: providing services to taxonomists for standard genome sequencing and annotation.</title>
        <authorList>
            <consortium name="The Broad Institute Genomics Platform"/>
            <consortium name="The Broad Institute Genome Sequencing Center for Infectious Disease"/>
            <person name="Wu L."/>
            <person name="Ma J."/>
        </authorList>
    </citation>
    <scope>NUCLEOTIDE SEQUENCE [LARGE SCALE GENOMIC DNA]</scope>
    <source>
        <strain evidence="9 10">JCM 16009</strain>
    </source>
</reference>
<feature type="modified residue" description="4-aspartylphosphate" evidence="5">
    <location>
        <position position="61"/>
    </location>
</feature>
<dbReference type="PANTHER" id="PTHR48111:SF4">
    <property type="entry name" value="DNA-BINDING DUAL TRANSCRIPTIONAL REGULATOR OMPR"/>
    <property type="match status" value="1"/>
</dbReference>
<dbReference type="CDD" id="cd00383">
    <property type="entry name" value="trans_reg_C"/>
    <property type="match status" value="1"/>
</dbReference>
<dbReference type="InterPro" id="IPR036388">
    <property type="entry name" value="WH-like_DNA-bd_sf"/>
</dbReference>
<evidence type="ECO:0000256" key="2">
    <source>
        <dbReference type="ARBA" id="ARBA00023015"/>
    </source>
</evidence>
<dbReference type="PANTHER" id="PTHR48111">
    <property type="entry name" value="REGULATOR OF RPOS"/>
    <property type="match status" value="1"/>
</dbReference>
<dbReference type="Pfam" id="PF00486">
    <property type="entry name" value="Trans_reg_C"/>
    <property type="match status" value="1"/>
</dbReference>
<keyword evidence="10" id="KW-1185">Reference proteome</keyword>
<comment type="caution">
    <text evidence="9">The sequence shown here is derived from an EMBL/GenBank/DDBJ whole genome shotgun (WGS) entry which is preliminary data.</text>
</comment>
<dbReference type="PROSITE" id="PS50110">
    <property type="entry name" value="RESPONSE_REGULATORY"/>
    <property type="match status" value="1"/>
</dbReference>
<accession>A0ABN2NJA4</accession>
<feature type="domain" description="Response regulatory" evidence="7">
    <location>
        <begin position="12"/>
        <end position="126"/>
    </location>
</feature>
<name>A0ABN2NJA4_9PSEU</name>
<dbReference type="SUPFAM" id="SSF46894">
    <property type="entry name" value="C-terminal effector domain of the bipartite response regulators"/>
    <property type="match status" value="1"/>
</dbReference>
<keyword evidence="1 5" id="KW-0597">Phosphoprotein</keyword>
<dbReference type="Pfam" id="PF00072">
    <property type="entry name" value="Response_reg"/>
    <property type="match status" value="1"/>
</dbReference>
<evidence type="ECO:0000313" key="9">
    <source>
        <dbReference type="EMBL" id="GAA1871769.1"/>
    </source>
</evidence>
<dbReference type="InterPro" id="IPR039420">
    <property type="entry name" value="WalR-like"/>
</dbReference>
<dbReference type="SUPFAM" id="SSF52172">
    <property type="entry name" value="CheY-like"/>
    <property type="match status" value="1"/>
</dbReference>
<organism evidence="9 10">
    <name type="scientific">Pseudonocardia ailaonensis</name>
    <dbReference type="NCBI Taxonomy" id="367279"/>
    <lineage>
        <taxon>Bacteria</taxon>
        <taxon>Bacillati</taxon>
        <taxon>Actinomycetota</taxon>
        <taxon>Actinomycetes</taxon>
        <taxon>Pseudonocardiales</taxon>
        <taxon>Pseudonocardiaceae</taxon>
        <taxon>Pseudonocardia</taxon>
    </lineage>
</organism>
<dbReference type="Gene3D" id="3.40.50.2300">
    <property type="match status" value="1"/>
</dbReference>
<evidence type="ECO:0000256" key="6">
    <source>
        <dbReference type="PROSITE-ProRule" id="PRU01091"/>
    </source>
</evidence>
<keyword evidence="3 6" id="KW-0238">DNA-binding</keyword>
<feature type="DNA-binding region" description="OmpR/PhoB-type" evidence="6">
    <location>
        <begin position="140"/>
        <end position="235"/>
    </location>
</feature>
<evidence type="ECO:0000256" key="1">
    <source>
        <dbReference type="ARBA" id="ARBA00022553"/>
    </source>
</evidence>
<dbReference type="Gene3D" id="1.10.10.10">
    <property type="entry name" value="Winged helix-like DNA-binding domain superfamily/Winged helix DNA-binding domain"/>
    <property type="match status" value="1"/>
</dbReference>
<feature type="domain" description="OmpR/PhoB-type" evidence="8">
    <location>
        <begin position="140"/>
        <end position="235"/>
    </location>
</feature>
<dbReference type="PROSITE" id="PS51755">
    <property type="entry name" value="OMPR_PHOB"/>
    <property type="match status" value="1"/>
</dbReference>
<proteinExistence type="predicted"/>
<evidence type="ECO:0000259" key="8">
    <source>
        <dbReference type="PROSITE" id="PS51755"/>
    </source>
</evidence>
<evidence type="ECO:0000313" key="10">
    <source>
        <dbReference type="Proteomes" id="UP001500449"/>
    </source>
</evidence>
<dbReference type="EMBL" id="BAAAQK010000025">
    <property type="protein sequence ID" value="GAA1871769.1"/>
    <property type="molecule type" value="Genomic_DNA"/>
</dbReference>
<keyword evidence="4" id="KW-0804">Transcription</keyword>
<sequence length="235" mass="25920">MAGSTAVDALPSLLVVDDDSRVRTVVSWQLASEGYAVREAADGHSAWQHIVDERPDLVVLDLSLPGLAGLDLLRRLRERGDRTPVVVLSGRSGEGDRILGLDLGADDYLVKPFSLGELAARVRSVLRRSNDHLLVHPRGATPDERSGLRIDPTTRDVVLDGRPVPLTAREFDLLAFLAGHPRQVFTRAQLLEQVWSSSPTWQSEATVTEHVHRVRQKLGRALIVTVRSVGYRLEP</sequence>
<keyword evidence="2" id="KW-0805">Transcription regulation</keyword>
<dbReference type="SMART" id="SM00448">
    <property type="entry name" value="REC"/>
    <property type="match status" value="1"/>
</dbReference>
<protein>
    <submittedName>
        <fullName evidence="9">Response regulator transcription factor</fullName>
    </submittedName>
</protein>
<dbReference type="InterPro" id="IPR011006">
    <property type="entry name" value="CheY-like_superfamily"/>
</dbReference>
<dbReference type="RefSeq" id="WP_344424868.1">
    <property type="nucleotide sequence ID" value="NZ_BAAAQK010000025.1"/>
</dbReference>
<evidence type="ECO:0000256" key="5">
    <source>
        <dbReference type="PROSITE-ProRule" id="PRU00169"/>
    </source>
</evidence>
<dbReference type="InterPro" id="IPR016032">
    <property type="entry name" value="Sig_transdc_resp-reg_C-effctor"/>
</dbReference>
<gene>
    <name evidence="9" type="ORF">GCM10009836_60810</name>
</gene>
<evidence type="ECO:0000256" key="3">
    <source>
        <dbReference type="ARBA" id="ARBA00023125"/>
    </source>
</evidence>
<dbReference type="SMART" id="SM00862">
    <property type="entry name" value="Trans_reg_C"/>
    <property type="match status" value="1"/>
</dbReference>